<evidence type="ECO:0000313" key="1">
    <source>
        <dbReference type="EMBL" id="WLQ41435.1"/>
    </source>
</evidence>
<evidence type="ECO:0000313" key="2">
    <source>
        <dbReference type="Proteomes" id="UP001229952"/>
    </source>
</evidence>
<gene>
    <name evidence="1" type="ORF">P8A22_16420</name>
</gene>
<keyword evidence="2" id="KW-1185">Reference proteome</keyword>
<protein>
    <submittedName>
        <fullName evidence="1">Uncharacterized protein</fullName>
    </submittedName>
</protein>
<dbReference type="Proteomes" id="UP001229952">
    <property type="component" value="Chromosome"/>
</dbReference>
<organism evidence="1 2">
    <name type="scientific">Streptomyces laculatispora</name>
    <dbReference type="NCBI Taxonomy" id="887464"/>
    <lineage>
        <taxon>Bacteria</taxon>
        <taxon>Bacillati</taxon>
        <taxon>Actinomycetota</taxon>
        <taxon>Actinomycetes</taxon>
        <taxon>Kitasatosporales</taxon>
        <taxon>Streptomycetaceae</taxon>
        <taxon>Streptomyces</taxon>
    </lineage>
</organism>
<dbReference type="RefSeq" id="WP_306088190.1">
    <property type="nucleotide sequence ID" value="NZ_CP120992.1"/>
</dbReference>
<name>A0ABY9I3J1_9ACTN</name>
<reference evidence="1 2" key="1">
    <citation type="submission" date="2023-03" db="EMBL/GenBank/DDBJ databases">
        <title>Isolation and description of six Streptomyces strains from soil environments, able to metabolize different microbial glucans.</title>
        <authorList>
            <person name="Widen T."/>
            <person name="Larsbrink J."/>
        </authorList>
    </citation>
    <scope>NUCLEOTIDE SEQUENCE [LARGE SCALE GENOMIC DNA]</scope>
    <source>
        <strain evidence="1 2">Mut2</strain>
    </source>
</reference>
<sequence>MSGRPSFTVGIVERLVPQQLPAASFGPSGATAHRHFSGLCRDPGVGR</sequence>
<proteinExistence type="predicted"/>
<dbReference type="EMBL" id="CP120992">
    <property type="protein sequence ID" value="WLQ41435.1"/>
    <property type="molecule type" value="Genomic_DNA"/>
</dbReference>
<accession>A0ABY9I3J1</accession>